<comment type="caution">
    <text evidence="1">The sequence shown here is derived from an EMBL/GenBank/DDBJ whole genome shotgun (WGS) entry which is preliminary data.</text>
</comment>
<reference evidence="2" key="1">
    <citation type="journal article" date="2022" name="Mol. Ecol. Resour.">
        <title>The genomes of chicory, endive, great burdock and yacon provide insights into Asteraceae palaeo-polyploidization history and plant inulin production.</title>
        <authorList>
            <person name="Fan W."/>
            <person name="Wang S."/>
            <person name="Wang H."/>
            <person name="Wang A."/>
            <person name="Jiang F."/>
            <person name="Liu H."/>
            <person name="Zhao H."/>
            <person name="Xu D."/>
            <person name="Zhang Y."/>
        </authorList>
    </citation>
    <scope>NUCLEOTIDE SEQUENCE [LARGE SCALE GENOMIC DNA]</scope>
    <source>
        <strain evidence="2">cv. Yunnan</strain>
    </source>
</reference>
<dbReference type="Proteomes" id="UP001056120">
    <property type="component" value="Linkage Group LG09"/>
</dbReference>
<dbReference type="EMBL" id="CM042026">
    <property type="protein sequence ID" value="KAI3805221.1"/>
    <property type="molecule type" value="Genomic_DNA"/>
</dbReference>
<sequence length="131" mass="14509">MMKRTTAIEIDMAKGGPTGRTGRRGKRTIDRAPSVESEPSIEAHESHGDDGNASKNNATNPSVELYEKPTLEQEVWDAIAEEVAAILKATLPTNLKETTKDIDIGKNEASWGEARGREWRFRANRNDDSDE</sequence>
<protein>
    <submittedName>
        <fullName evidence="1">Uncharacterized protein</fullName>
    </submittedName>
</protein>
<proteinExistence type="predicted"/>
<keyword evidence="2" id="KW-1185">Reference proteome</keyword>
<evidence type="ECO:0000313" key="2">
    <source>
        <dbReference type="Proteomes" id="UP001056120"/>
    </source>
</evidence>
<organism evidence="1 2">
    <name type="scientific">Smallanthus sonchifolius</name>
    <dbReference type="NCBI Taxonomy" id="185202"/>
    <lineage>
        <taxon>Eukaryota</taxon>
        <taxon>Viridiplantae</taxon>
        <taxon>Streptophyta</taxon>
        <taxon>Embryophyta</taxon>
        <taxon>Tracheophyta</taxon>
        <taxon>Spermatophyta</taxon>
        <taxon>Magnoliopsida</taxon>
        <taxon>eudicotyledons</taxon>
        <taxon>Gunneridae</taxon>
        <taxon>Pentapetalae</taxon>
        <taxon>asterids</taxon>
        <taxon>campanulids</taxon>
        <taxon>Asterales</taxon>
        <taxon>Asteraceae</taxon>
        <taxon>Asteroideae</taxon>
        <taxon>Heliantheae alliance</taxon>
        <taxon>Millerieae</taxon>
        <taxon>Smallanthus</taxon>
    </lineage>
</organism>
<evidence type="ECO:0000313" key="1">
    <source>
        <dbReference type="EMBL" id="KAI3805221.1"/>
    </source>
</evidence>
<accession>A0ACB9IBT5</accession>
<name>A0ACB9IBT5_9ASTR</name>
<reference evidence="1 2" key="2">
    <citation type="journal article" date="2022" name="Mol. Ecol. Resour.">
        <title>The genomes of chicory, endive, great burdock and yacon provide insights into Asteraceae paleo-polyploidization history and plant inulin production.</title>
        <authorList>
            <person name="Fan W."/>
            <person name="Wang S."/>
            <person name="Wang H."/>
            <person name="Wang A."/>
            <person name="Jiang F."/>
            <person name="Liu H."/>
            <person name="Zhao H."/>
            <person name="Xu D."/>
            <person name="Zhang Y."/>
        </authorList>
    </citation>
    <scope>NUCLEOTIDE SEQUENCE [LARGE SCALE GENOMIC DNA]</scope>
    <source>
        <strain evidence="2">cv. Yunnan</strain>
        <tissue evidence="1">Leaves</tissue>
    </source>
</reference>
<gene>
    <name evidence="1" type="ORF">L1987_27400</name>
</gene>